<feature type="signal peptide" evidence="1">
    <location>
        <begin position="1"/>
        <end position="33"/>
    </location>
</feature>
<keyword evidence="3" id="KW-1185">Reference proteome</keyword>
<reference evidence="2" key="1">
    <citation type="submission" date="2022-08" db="UniProtKB">
        <authorList>
            <consortium name="EnsemblMetazoa"/>
        </authorList>
    </citation>
    <scope>IDENTIFICATION</scope>
    <source>
        <strain evidence="2">05x7-T-G4-1.051#20</strain>
    </source>
</reference>
<accession>A0A8W8L3N9</accession>
<dbReference type="Proteomes" id="UP000005408">
    <property type="component" value="Unassembled WGS sequence"/>
</dbReference>
<sequence>MVCILGFAERRDKINRMILRILLFCALSVKCSQSCVLDRDCNYMQCQFGGYCVLYPPNTHHYYKGQCYCAACKQAGDCPLCGHHHAQGPHRYCSEHDRHCHCVDCVVDNHCHCHAGQIGKCITDNQTRHDCICQATTTTTTTTTSTTPITTTTTTTTTTQQPLVKLECHHRKISVIESIAENLHVEDSRAELCPGTTKHQTSEAFVINKCNSTARSSWSKGEQVRTECLDNVSQYIPISTFSDQGNDMAAFLIDCTKTDDNVISGLTIAVQTCHDAPMVMKLNDTTTPRMSDFYTILQRK</sequence>
<name>A0A8W8L3N9_MAGGI</name>
<dbReference type="EnsemblMetazoa" id="G26221.2">
    <property type="protein sequence ID" value="G26221.2:cds"/>
    <property type="gene ID" value="G26221"/>
</dbReference>
<evidence type="ECO:0000313" key="2">
    <source>
        <dbReference type="EnsemblMetazoa" id="G26221.2:cds"/>
    </source>
</evidence>
<dbReference type="AlphaFoldDB" id="A0A8W8L3N9"/>
<protein>
    <submittedName>
        <fullName evidence="2">Uncharacterized protein</fullName>
    </submittedName>
</protein>
<evidence type="ECO:0000256" key="1">
    <source>
        <dbReference type="SAM" id="SignalP"/>
    </source>
</evidence>
<feature type="chain" id="PRO_5036482084" evidence="1">
    <location>
        <begin position="34"/>
        <end position="300"/>
    </location>
</feature>
<proteinExistence type="predicted"/>
<evidence type="ECO:0000313" key="3">
    <source>
        <dbReference type="Proteomes" id="UP000005408"/>
    </source>
</evidence>
<keyword evidence="1" id="KW-0732">Signal</keyword>
<organism evidence="2 3">
    <name type="scientific">Magallana gigas</name>
    <name type="common">Pacific oyster</name>
    <name type="synonym">Crassostrea gigas</name>
    <dbReference type="NCBI Taxonomy" id="29159"/>
    <lineage>
        <taxon>Eukaryota</taxon>
        <taxon>Metazoa</taxon>
        <taxon>Spiralia</taxon>
        <taxon>Lophotrochozoa</taxon>
        <taxon>Mollusca</taxon>
        <taxon>Bivalvia</taxon>
        <taxon>Autobranchia</taxon>
        <taxon>Pteriomorphia</taxon>
        <taxon>Ostreida</taxon>
        <taxon>Ostreoidea</taxon>
        <taxon>Ostreidae</taxon>
        <taxon>Magallana</taxon>
    </lineage>
</organism>